<dbReference type="Proteomes" id="UP001331561">
    <property type="component" value="Unassembled WGS sequence"/>
</dbReference>
<protein>
    <submittedName>
        <fullName evidence="1">Uncharacterized protein</fullName>
    </submittedName>
</protein>
<dbReference type="EMBL" id="JAYXHS010000004">
    <property type="protein sequence ID" value="MEC5387995.1"/>
    <property type="molecule type" value="Genomic_DNA"/>
</dbReference>
<reference evidence="1 2" key="1">
    <citation type="submission" date="2024-01" db="EMBL/GenBank/DDBJ databases">
        <title>Uliginosibacterium soil sp. nov.</title>
        <authorList>
            <person name="Lv Y."/>
        </authorList>
    </citation>
    <scope>NUCLEOTIDE SEQUENCE [LARGE SCALE GENOMIC DNA]</scope>
    <source>
        <strain evidence="1 2">H3</strain>
    </source>
</reference>
<proteinExistence type="predicted"/>
<sequence length="173" mass="18857">MNSQQAVELFVRIAVEAPGLSDEQMFDSLVAHGCPEPLALQSIRFIPIAFARQFLHGMGVSFHDEYWYFAPDGSTKEQSALTSVPVFASAQELSRSPMSKEVVSHVVFRSSEAHAVNNALNAGSKPGDLKLAPVAIFVGQPTEAGAAKAQATIQGYLSKPKEDVKSPWWKLWK</sequence>
<keyword evidence="2" id="KW-1185">Reference proteome</keyword>
<accession>A0ABU6K9P5</accession>
<name>A0ABU6K9P5_9RHOO</name>
<gene>
    <name evidence="1" type="ORF">VVD49_19845</name>
</gene>
<dbReference type="RefSeq" id="WP_327600967.1">
    <property type="nucleotide sequence ID" value="NZ_JAYXHS010000004.1"/>
</dbReference>
<evidence type="ECO:0000313" key="2">
    <source>
        <dbReference type="Proteomes" id="UP001331561"/>
    </source>
</evidence>
<organism evidence="1 2">
    <name type="scientific">Uliginosibacterium silvisoli</name>
    <dbReference type="NCBI Taxonomy" id="3114758"/>
    <lineage>
        <taxon>Bacteria</taxon>
        <taxon>Pseudomonadati</taxon>
        <taxon>Pseudomonadota</taxon>
        <taxon>Betaproteobacteria</taxon>
        <taxon>Rhodocyclales</taxon>
        <taxon>Zoogloeaceae</taxon>
        <taxon>Uliginosibacterium</taxon>
    </lineage>
</organism>
<evidence type="ECO:0000313" key="1">
    <source>
        <dbReference type="EMBL" id="MEC5387995.1"/>
    </source>
</evidence>
<comment type="caution">
    <text evidence="1">The sequence shown here is derived from an EMBL/GenBank/DDBJ whole genome shotgun (WGS) entry which is preliminary data.</text>
</comment>